<dbReference type="PROSITE" id="PS50158">
    <property type="entry name" value="ZF_CCHC"/>
    <property type="match status" value="1"/>
</dbReference>
<dbReference type="EnsemblPlants" id="KRH32828">
    <property type="protein sequence ID" value="KRH32828"/>
    <property type="gene ID" value="GLYMA_10G079200"/>
</dbReference>
<gene>
    <name evidence="3" type="ORF">GLYMA_10G079200</name>
</gene>
<accession>A0A0R0HQP8</accession>
<dbReference type="EMBL" id="CM000843">
    <property type="protein sequence ID" value="KRH32828.1"/>
    <property type="molecule type" value="Genomic_DNA"/>
</dbReference>
<dbReference type="AlphaFoldDB" id="A0A0R0HQP8"/>
<dbReference type="InterPro" id="IPR001878">
    <property type="entry name" value="Znf_CCHC"/>
</dbReference>
<dbReference type="GO" id="GO:0008270">
    <property type="term" value="F:zinc ion binding"/>
    <property type="evidence" value="ECO:0007669"/>
    <property type="project" value="UniProtKB-KW"/>
</dbReference>
<dbReference type="Proteomes" id="UP000008827">
    <property type="component" value="Chromosome 10"/>
</dbReference>
<dbReference type="GO" id="GO:0003676">
    <property type="term" value="F:nucleic acid binding"/>
    <property type="evidence" value="ECO:0007669"/>
    <property type="project" value="InterPro"/>
</dbReference>
<sequence>MDELIGSLKVHEQALMDELHLPKGKAITLKAFQKNKIKQHSKALNSIADSNVENMMRYKDCSKREKRKDETSLKKDFQQGESSKQVRCYGCNKPDHIKIDCPLLEEDFKRRYPKKKAMMGTWDDTYSSSSEREDEHVANLCLITNLNKEDVFDSKSVLDFLNHKELEQAFNNLLNGSHILTQKLAHLKEQVYYVHKENEKLKMDNENLF</sequence>
<reference evidence="4" key="2">
    <citation type="submission" date="2018-02" db="UniProtKB">
        <authorList>
            <consortium name="EnsemblPlants"/>
        </authorList>
    </citation>
    <scope>IDENTIFICATION</scope>
    <source>
        <strain evidence="4">Williams 82</strain>
    </source>
</reference>
<reference evidence="3" key="3">
    <citation type="submission" date="2018-07" db="EMBL/GenBank/DDBJ databases">
        <title>WGS assembly of Glycine max.</title>
        <authorList>
            <person name="Schmutz J."/>
            <person name="Cannon S."/>
            <person name="Schlueter J."/>
            <person name="Ma J."/>
            <person name="Mitros T."/>
            <person name="Nelson W."/>
            <person name="Hyten D."/>
            <person name="Song Q."/>
            <person name="Thelen J."/>
            <person name="Cheng J."/>
            <person name="Xu D."/>
            <person name="Hellsten U."/>
            <person name="May G."/>
            <person name="Yu Y."/>
            <person name="Sakurai T."/>
            <person name="Umezawa T."/>
            <person name="Bhattacharyya M."/>
            <person name="Sandhu D."/>
            <person name="Valliyodan B."/>
            <person name="Lindquist E."/>
            <person name="Peto M."/>
            <person name="Grant D."/>
            <person name="Shu S."/>
            <person name="Goodstein D."/>
            <person name="Barry K."/>
            <person name="Futrell-Griggs M."/>
            <person name="Abernathy B."/>
            <person name="Du J."/>
            <person name="Tian Z."/>
            <person name="Zhu L."/>
            <person name="Gill N."/>
            <person name="Joshi T."/>
            <person name="Libault M."/>
            <person name="Sethuraman A."/>
            <person name="Zhang X."/>
            <person name="Shinozaki K."/>
            <person name="Nguyen H."/>
            <person name="Wing R."/>
            <person name="Cregan P."/>
            <person name="Specht J."/>
            <person name="Grimwood J."/>
            <person name="Rokhsar D."/>
            <person name="Stacey G."/>
            <person name="Shoemaker R."/>
            <person name="Jackson S."/>
        </authorList>
    </citation>
    <scope>NUCLEOTIDE SEQUENCE</scope>
    <source>
        <tissue evidence="3">Callus</tissue>
    </source>
</reference>
<dbReference type="Gramene" id="KRH32828">
    <property type="protein sequence ID" value="KRH32828"/>
    <property type="gene ID" value="GLYMA_10G079200"/>
</dbReference>
<evidence type="ECO:0000259" key="2">
    <source>
        <dbReference type="PROSITE" id="PS50158"/>
    </source>
</evidence>
<dbReference type="SMR" id="A0A0R0HQP8"/>
<keyword evidence="5" id="KW-1185">Reference proteome</keyword>
<keyword evidence="1" id="KW-0863">Zinc-finger</keyword>
<dbReference type="InterPro" id="IPR036875">
    <property type="entry name" value="Znf_CCHC_sf"/>
</dbReference>
<protein>
    <recommendedName>
        <fullName evidence="2">CCHC-type domain-containing protein</fullName>
    </recommendedName>
</protein>
<dbReference type="InParanoid" id="A0A0R0HQP8"/>
<keyword evidence="1" id="KW-0862">Zinc</keyword>
<name>A0A0R0HQP8_SOYBN</name>
<feature type="domain" description="CCHC-type" evidence="2">
    <location>
        <begin position="87"/>
        <end position="102"/>
    </location>
</feature>
<proteinExistence type="predicted"/>
<evidence type="ECO:0000313" key="5">
    <source>
        <dbReference type="Proteomes" id="UP000008827"/>
    </source>
</evidence>
<evidence type="ECO:0000313" key="4">
    <source>
        <dbReference type="EnsemblPlants" id="KRH32828"/>
    </source>
</evidence>
<organism evidence="3">
    <name type="scientific">Glycine max</name>
    <name type="common">Soybean</name>
    <name type="synonym">Glycine hispida</name>
    <dbReference type="NCBI Taxonomy" id="3847"/>
    <lineage>
        <taxon>Eukaryota</taxon>
        <taxon>Viridiplantae</taxon>
        <taxon>Streptophyta</taxon>
        <taxon>Embryophyta</taxon>
        <taxon>Tracheophyta</taxon>
        <taxon>Spermatophyta</taxon>
        <taxon>Magnoliopsida</taxon>
        <taxon>eudicotyledons</taxon>
        <taxon>Gunneridae</taxon>
        <taxon>Pentapetalae</taxon>
        <taxon>rosids</taxon>
        <taxon>fabids</taxon>
        <taxon>Fabales</taxon>
        <taxon>Fabaceae</taxon>
        <taxon>Papilionoideae</taxon>
        <taxon>50 kb inversion clade</taxon>
        <taxon>NPAAA clade</taxon>
        <taxon>indigoferoid/millettioid clade</taxon>
        <taxon>Phaseoleae</taxon>
        <taxon>Glycine</taxon>
        <taxon>Glycine subgen. Soja</taxon>
    </lineage>
</organism>
<evidence type="ECO:0000256" key="1">
    <source>
        <dbReference type="PROSITE-ProRule" id="PRU00047"/>
    </source>
</evidence>
<reference evidence="3 4" key="1">
    <citation type="journal article" date="2010" name="Nature">
        <title>Genome sequence of the palaeopolyploid soybean.</title>
        <authorList>
            <person name="Schmutz J."/>
            <person name="Cannon S.B."/>
            <person name="Schlueter J."/>
            <person name="Ma J."/>
            <person name="Mitros T."/>
            <person name="Nelson W."/>
            <person name="Hyten D.L."/>
            <person name="Song Q."/>
            <person name="Thelen J.J."/>
            <person name="Cheng J."/>
            <person name="Xu D."/>
            <person name="Hellsten U."/>
            <person name="May G.D."/>
            <person name="Yu Y."/>
            <person name="Sakurai T."/>
            <person name="Umezawa T."/>
            <person name="Bhattacharyya M.K."/>
            <person name="Sandhu D."/>
            <person name="Valliyodan B."/>
            <person name="Lindquist E."/>
            <person name="Peto M."/>
            <person name="Grant D."/>
            <person name="Shu S."/>
            <person name="Goodstein D."/>
            <person name="Barry K."/>
            <person name="Futrell-Griggs M."/>
            <person name="Abernathy B."/>
            <person name="Du J."/>
            <person name="Tian Z."/>
            <person name="Zhu L."/>
            <person name="Gill N."/>
            <person name="Joshi T."/>
            <person name="Libault M."/>
            <person name="Sethuraman A."/>
            <person name="Zhang X.-C."/>
            <person name="Shinozaki K."/>
            <person name="Nguyen H.T."/>
            <person name="Wing R.A."/>
            <person name="Cregan P."/>
            <person name="Specht J."/>
            <person name="Grimwood J."/>
            <person name="Rokhsar D."/>
            <person name="Stacey G."/>
            <person name="Shoemaker R.C."/>
            <person name="Jackson S.A."/>
        </authorList>
    </citation>
    <scope>NUCLEOTIDE SEQUENCE</scope>
    <source>
        <strain evidence="4">cv. Williams 82</strain>
        <tissue evidence="3">Callus</tissue>
    </source>
</reference>
<dbReference type="SUPFAM" id="SSF57756">
    <property type="entry name" value="Retrovirus zinc finger-like domains"/>
    <property type="match status" value="1"/>
</dbReference>
<evidence type="ECO:0000313" key="3">
    <source>
        <dbReference type="EMBL" id="KRH32828.1"/>
    </source>
</evidence>
<keyword evidence="1" id="KW-0479">Metal-binding</keyword>